<evidence type="ECO:0000313" key="3">
    <source>
        <dbReference type="EMBL" id="QMS97422.1"/>
    </source>
</evidence>
<evidence type="ECO:0000313" key="4">
    <source>
        <dbReference type="Proteomes" id="UP000515349"/>
    </source>
</evidence>
<accession>A0A7D7LL85</accession>
<gene>
    <name evidence="3" type="ORF">H1R16_06700</name>
    <name evidence="2" type="ORF">H2507_08740</name>
</gene>
<dbReference type="AlphaFoldDB" id="A0A7D7LL85"/>
<dbReference type="EMBL" id="JACEUX010000002">
    <property type="protein sequence ID" value="MBA5247253.1"/>
    <property type="molecule type" value="Genomic_DNA"/>
</dbReference>
<reference evidence="4" key="2">
    <citation type="submission" date="2020-07" db="EMBL/GenBank/DDBJ databases">
        <title>Chryseobacterium sp.cx-624.</title>
        <authorList>
            <person name="Yang C."/>
        </authorList>
    </citation>
    <scope>NUCLEOTIDE SEQUENCE [LARGE SCALE GENOMIC DNA]</scope>
    <source>
        <strain evidence="4">cx-624</strain>
    </source>
</reference>
<keyword evidence="1" id="KW-0732">Signal</keyword>
<dbReference type="Proteomes" id="UP000539710">
    <property type="component" value="Unassembled WGS sequence"/>
</dbReference>
<dbReference type="RefSeq" id="WP_181887341.1">
    <property type="nucleotide sequence ID" value="NZ_CP059472.1"/>
</dbReference>
<proteinExistence type="predicted"/>
<dbReference type="KEGG" id="cbau:H1R16_06700"/>
<feature type="chain" id="PRO_5044656139" evidence="1">
    <location>
        <begin position="22"/>
        <end position="212"/>
    </location>
</feature>
<name>A0A7D7LL85_9FLAO</name>
<organism evidence="3 4">
    <name type="scientific">Marnyiella aurantia</name>
    <dbReference type="NCBI Taxonomy" id="2758037"/>
    <lineage>
        <taxon>Bacteria</taxon>
        <taxon>Pseudomonadati</taxon>
        <taxon>Bacteroidota</taxon>
        <taxon>Flavobacteriia</taxon>
        <taxon>Flavobacteriales</taxon>
        <taxon>Weeksellaceae</taxon>
        <taxon>Marnyiella</taxon>
    </lineage>
</organism>
<feature type="signal peptide" evidence="1">
    <location>
        <begin position="1"/>
        <end position="21"/>
    </location>
</feature>
<keyword evidence="5" id="KW-1185">Reference proteome</keyword>
<evidence type="ECO:0000313" key="5">
    <source>
        <dbReference type="Proteomes" id="UP000539710"/>
    </source>
</evidence>
<reference evidence="2" key="4">
    <citation type="submission" date="2020-07" db="EMBL/GenBank/DDBJ databases">
        <authorList>
            <person name="Yang C."/>
        </authorList>
    </citation>
    <scope>NUCLEOTIDE SEQUENCE</scope>
    <source>
        <strain evidence="2">Cx-624</strain>
    </source>
</reference>
<reference evidence="3" key="1">
    <citation type="submission" date="2020-07" db="EMBL/GenBank/DDBJ databases">
        <title>Chryseobacterium sp. CX-624.</title>
        <authorList>
            <person name="Yang C."/>
        </authorList>
    </citation>
    <scope>NUCLEOTIDE SEQUENCE</scope>
    <source>
        <strain evidence="3">CX-624</strain>
    </source>
</reference>
<reference evidence="5" key="3">
    <citation type="submission" date="2020-07" db="EMBL/GenBank/DDBJ databases">
        <title>Flavobacterium sp. xlx-214.</title>
        <authorList>
            <person name="Yang C."/>
        </authorList>
    </citation>
    <scope>NUCLEOTIDE SEQUENCE [LARGE SCALE GENOMIC DNA]</scope>
    <source>
        <strain evidence="5">CX-624</strain>
    </source>
</reference>
<sequence>MRRYLLLFSAFSLFLSVQSCKSYEPAGAVAVSKSGGPVQNLYFSSTENDYLYKAQIEIYDNDLSGILIIKKISDETHRVVMTTDFGNKMLDFEISDTDFKVNYLVQDLDRNVVKKFLERDFRVLLKEKHAVSHTFEDSEHLIFSSENSEQRNYLYYSKTDGLLKKIVFTENGKERLNFLFDGKSAIFADSITLIHKDFRLKIQLKRMDTEID</sequence>
<dbReference type="EMBL" id="CP059472">
    <property type="protein sequence ID" value="QMS97422.1"/>
    <property type="molecule type" value="Genomic_DNA"/>
</dbReference>
<evidence type="ECO:0000256" key="1">
    <source>
        <dbReference type="SAM" id="SignalP"/>
    </source>
</evidence>
<dbReference type="PROSITE" id="PS51257">
    <property type="entry name" value="PROKAR_LIPOPROTEIN"/>
    <property type="match status" value="1"/>
</dbReference>
<dbReference type="Proteomes" id="UP000515349">
    <property type="component" value="Chromosome"/>
</dbReference>
<evidence type="ECO:0000313" key="2">
    <source>
        <dbReference type="EMBL" id="MBA5247253.1"/>
    </source>
</evidence>
<protein>
    <submittedName>
        <fullName evidence="3">Uncharacterized protein</fullName>
    </submittedName>
</protein>